<comment type="similarity">
    <text evidence="1">Belongs to the bacterial ring-hydroxylating dioxygenase alpha subunit family.</text>
</comment>
<dbReference type="InterPro" id="IPR015879">
    <property type="entry name" value="Ring_hydroxy_dOase_asu_C_dom"/>
</dbReference>
<dbReference type="EMBL" id="WLCI01000002">
    <property type="protein sequence ID" value="MTB93887.1"/>
    <property type="molecule type" value="Genomic_DNA"/>
</dbReference>
<proteinExistence type="inferred from homology"/>
<comment type="caution">
    <text evidence="9">The sequence shown here is derived from an EMBL/GenBank/DDBJ whole genome shotgun (WGS) entry which is preliminary data.</text>
</comment>
<keyword evidence="10" id="KW-1185">Reference proteome</keyword>
<keyword evidence="3" id="KW-0479">Metal-binding</keyword>
<dbReference type="GO" id="GO:0051213">
    <property type="term" value="F:dioxygenase activity"/>
    <property type="evidence" value="ECO:0007669"/>
    <property type="project" value="UniProtKB-KW"/>
</dbReference>
<keyword evidence="2" id="KW-0001">2Fe-2S</keyword>
<dbReference type="Gene3D" id="3.90.380.10">
    <property type="entry name" value="Naphthalene 1,2-dioxygenase Alpha Subunit, Chain A, domain 1"/>
    <property type="match status" value="1"/>
</dbReference>
<evidence type="ECO:0000256" key="1">
    <source>
        <dbReference type="ARBA" id="ARBA00008751"/>
    </source>
</evidence>
<dbReference type="SUPFAM" id="SSF55961">
    <property type="entry name" value="Bet v1-like"/>
    <property type="match status" value="1"/>
</dbReference>
<name>A0A6I3IXR1_9ACTN</name>
<keyword evidence="6" id="KW-0408">Iron</keyword>
<evidence type="ECO:0000256" key="5">
    <source>
        <dbReference type="ARBA" id="ARBA00023002"/>
    </source>
</evidence>
<dbReference type="Gene3D" id="2.102.10.10">
    <property type="entry name" value="Rieske [2Fe-2S] iron-sulphur domain"/>
    <property type="match status" value="1"/>
</dbReference>
<dbReference type="PROSITE" id="PS00570">
    <property type="entry name" value="RING_HYDROXYL_ALPHA"/>
    <property type="match status" value="1"/>
</dbReference>
<evidence type="ECO:0000256" key="7">
    <source>
        <dbReference type="ARBA" id="ARBA00023014"/>
    </source>
</evidence>
<dbReference type="RefSeq" id="WP_154613636.1">
    <property type="nucleotide sequence ID" value="NZ_CP053660.1"/>
</dbReference>
<accession>A0A6I3IXR1</accession>
<organism evidence="9 10">
    <name type="scientific">Nocardioides marmotae</name>
    <dbReference type="NCBI Taxonomy" id="2663857"/>
    <lineage>
        <taxon>Bacteria</taxon>
        <taxon>Bacillati</taxon>
        <taxon>Actinomycetota</taxon>
        <taxon>Actinomycetes</taxon>
        <taxon>Propionibacteriales</taxon>
        <taxon>Nocardioidaceae</taxon>
        <taxon>Nocardioides</taxon>
    </lineage>
</organism>
<evidence type="ECO:0000256" key="3">
    <source>
        <dbReference type="ARBA" id="ARBA00022723"/>
    </source>
</evidence>
<dbReference type="PRINTS" id="PR00090">
    <property type="entry name" value="RNGDIOXGNASE"/>
</dbReference>
<evidence type="ECO:0000313" key="9">
    <source>
        <dbReference type="EMBL" id="MTB93887.1"/>
    </source>
</evidence>
<dbReference type="GO" id="GO:0016705">
    <property type="term" value="F:oxidoreductase activity, acting on paired donors, with incorporation or reduction of molecular oxygen"/>
    <property type="evidence" value="ECO:0007669"/>
    <property type="project" value="UniProtKB-ARBA"/>
</dbReference>
<dbReference type="InterPro" id="IPR001663">
    <property type="entry name" value="Rng_hydr_dOase-A"/>
</dbReference>
<evidence type="ECO:0000256" key="2">
    <source>
        <dbReference type="ARBA" id="ARBA00022714"/>
    </source>
</evidence>
<keyword evidence="8" id="KW-0520">NAD</keyword>
<sequence length="444" mass="50290">MVAQAPEPVVAPGVPYVSAVDPGIYVDPAVFAEEKKNIFSRTWIFLGHTSEVPRKGSFVTRRLLDDNIIIVRGKDLQVRAFYNVCRHRGMQVCRADDGETKRFTCPYHGWLYDIDGKLTSLPLEKPYFGEEGLDRPNLGLKPLERFAEYKGLLFGSISAEGESLEEFLGDFAWYLDIYLDRYPGGMEVIGEPQRWRVPCNWKIPSENLMGDTYHVQYTHRSVAEIGLHPNKPQDFGASGKRNGVHIDAGRGTTGLTRQTPQGRGYPDEMVEVFKQHMPEGPRDLIFGEGNDYWPSRAHLWPNFSMLGAGAQVAEDDLVPYLFIRTWVPIDHETTEIWSWVLVEKEAPAEFKEKSMRAYTLTFGPAGTEEVDDAENFASMMRVMKGAGGRRINQILEMGTPEQMDDYVIRDWPGPGTAISTSYSDAGNRRFHHLWNTAMGREEAK</sequence>
<evidence type="ECO:0000313" key="10">
    <source>
        <dbReference type="Proteomes" id="UP000433406"/>
    </source>
</evidence>
<dbReference type="GO" id="GO:0004497">
    <property type="term" value="F:monooxygenase activity"/>
    <property type="evidence" value="ECO:0007669"/>
    <property type="project" value="UniProtKB-ARBA"/>
</dbReference>
<keyword evidence="4" id="KW-0223">Dioxygenase</keyword>
<keyword evidence="7" id="KW-0411">Iron-sulfur</keyword>
<dbReference type="AlphaFoldDB" id="A0A6I3IXR1"/>
<evidence type="ECO:0000256" key="8">
    <source>
        <dbReference type="ARBA" id="ARBA00023027"/>
    </source>
</evidence>
<reference evidence="9 10" key="1">
    <citation type="submission" date="2019-10" db="EMBL/GenBank/DDBJ databases">
        <title>Nocardioides novel species isolated from the excrement of Marmot.</title>
        <authorList>
            <person name="Zhang G."/>
        </authorList>
    </citation>
    <scope>NUCLEOTIDE SEQUENCE [LARGE SCALE GENOMIC DNA]</scope>
    <source>
        <strain evidence="10">zg-579</strain>
    </source>
</reference>
<dbReference type="PANTHER" id="PTHR43756">
    <property type="entry name" value="CHOLINE MONOOXYGENASE, CHLOROPLASTIC"/>
    <property type="match status" value="1"/>
</dbReference>
<dbReference type="GO" id="GO:0005506">
    <property type="term" value="F:iron ion binding"/>
    <property type="evidence" value="ECO:0007669"/>
    <property type="project" value="InterPro"/>
</dbReference>
<dbReference type="PANTHER" id="PTHR43756:SF1">
    <property type="entry name" value="3-PHENYLPROPIONATE_CINNAMIC ACID DIOXYGENASE SUBUNIT ALPHA"/>
    <property type="match status" value="1"/>
</dbReference>
<dbReference type="InterPro" id="IPR015881">
    <property type="entry name" value="ARHD_Rieske_2Fe_2S"/>
</dbReference>
<evidence type="ECO:0000256" key="6">
    <source>
        <dbReference type="ARBA" id="ARBA00023004"/>
    </source>
</evidence>
<protein>
    <submittedName>
        <fullName evidence="9">Rieske 2Fe-2S domain-containing protein</fullName>
    </submittedName>
</protein>
<dbReference type="Pfam" id="PF00848">
    <property type="entry name" value="Ring_hydroxyl_A"/>
    <property type="match status" value="1"/>
</dbReference>
<evidence type="ECO:0000256" key="4">
    <source>
        <dbReference type="ARBA" id="ARBA00022964"/>
    </source>
</evidence>
<dbReference type="PROSITE" id="PS51296">
    <property type="entry name" value="RIESKE"/>
    <property type="match status" value="1"/>
</dbReference>
<dbReference type="GO" id="GO:0051537">
    <property type="term" value="F:2 iron, 2 sulfur cluster binding"/>
    <property type="evidence" value="ECO:0007669"/>
    <property type="project" value="UniProtKB-KW"/>
</dbReference>
<keyword evidence="5" id="KW-0560">Oxidoreductase</keyword>
<gene>
    <name evidence="9" type="ORF">GGQ22_02220</name>
</gene>
<dbReference type="Proteomes" id="UP000433406">
    <property type="component" value="Unassembled WGS sequence"/>
</dbReference>
<dbReference type="Pfam" id="PF00355">
    <property type="entry name" value="Rieske"/>
    <property type="match status" value="1"/>
</dbReference>
<dbReference type="InterPro" id="IPR017941">
    <property type="entry name" value="Rieske_2Fe-2S"/>
</dbReference>
<dbReference type="InterPro" id="IPR036922">
    <property type="entry name" value="Rieske_2Fe-2S_sf"/>
</dbReference>
<dbReference type="SUPFAM" id="SSF50022">
    <property type="entry name" value="ISP domain"/>
    <property type="match status" value="1"/>
</dbReference>